<protein>
    <recommendedName>
        <fullName evidence="1">HTH LytTR-type domain-containing protein</fullName>
    </recommendedName>
</protein>
<dbReference type="Pfam" id="PF04397">
    <property type="entry name" value="LytTR"/>
    <property type="match status" value="1"/>
</dbReference>
<dbReference type="PANTHER" id="PTHR37299">
    <property type="entry name" value="TRANSCRIPTIONAL REGULATOR-RELATED"/>
    <property type="match status" value="1"/>
</dbReference>
<dbReference type="GO" id="GO:0003677">
    <property type="term" value="F:DNA binding"/>
    <property type="evidence" value="ECO:0007669"/>
    <property type="project" value="InterPro"/>
</dbReference>
<dbReference type="Proteomes" id="UP000031408">
    <property type="component" value="Unassembled WGS sequence"/>
</dbReference>
<organism evidence="2 3">
    <name type="scientific">Flavihumibacter solisilvae</name>
    <dbReference type="NCBI Taxonomy" id="1349421"/>
    <lineage>
        <taxon>Bacteria</taxon>
        <taxon>Pseudomonadati</taxon>
        <taxon>Bacteroidota</taxon>
        <taxon>Chitinophagia</taxon>
        <taxon>Chitinophagales</taxon>
        <taxon>Chitinophagaceae</taxon>
        <taxon>Flavihumibacter</taxon>
    </lineage>
</organism>
<dbReference type="OrthoDB" id="735914at2"/>
<dbReference type="EMBL" id="JSVC01000004">
    <property type="protein sequence ID" value="KIC95830.1"/>
    <property type="molecule type" value="Genomic_DNA"/>
</dbReference>
<accession>A0A0C1INL1</accession>
<name>A0A0C1INL1_9BACT</name>
<dbReference type="Gene3D" id="2.40.50.1020">
    <property type="entry name" value="LytTr DNA-binding domain"/>
    <property type="match status" value="1"/>
</dbReference>
<feature type="domain" description="HTH LytTR-type" evidence="1">
    <location>
        <begin position="17"/>
        <end position="125"/>
    </location>
</feature>
<dbReference type="PANTHER" id="PTHR37299:SF1">
    <property type="entry name" value="STAGE 0 SPORULATION PROTEIN A HOMOLOG"/>
    <property type="match status" value="1"/>
</dbReference>
<dbReference type="PROSITE" id="PS50930">
    <property type="entry name" value="HTH_LYTTR"/>
    <property type="match status" value="1"/>
</dbReference>
<dbReference type="STRING" id="1349421.OI18_04135"/>
<dbReference type="RefSeq" id="WP_039137468.1">
    <property type="nucleotide sequence ID" value="NZ_JSVC01000004.1"/>
</dbReference>
<evidence type="ECO:0000313" key="3">
    <source>
        <dbReference type="Proteomes" id="UP000031408"/>
    </source>
</evidence>
<evidence type="ECO:0000259" key="1">
    <source>
        <dbReference type="PROSITE" id="PS50930"/>
    </source>
</evidence>
<dbReference type="SMART" id="SM00850">
    <property type="entry name" value="LytTR"/>
    <property type="match status" value="1"/>
</dbReference>
<sequence length="125" mass="15061">MKIIHLSDDKPFQRNRVVVKKGREYQTVRLEDVVCFYSAYKIIFLYDRENHKYITEKKNLRELEHELSPDLFYRANRQYIINVNYIKSFRSLPHSNISVEMVVHPDEKIIISQENAAAFKRWING</sequence>
<reference evidence="2 3" key="1">
    <citation type="submission" date="2014-11" db="EMBL/GenBank/DDBJ databases">
        <title>Genome sequence of Flavihumibacter solisilvae 3-3.</title>
        <authorList>
            <person name="Zhou G."/>
            <person name="Li M."/>
            <person name="Wang G."/>
        </authorList>
    </citation>
    <scope>NUCLEOTIDE SEQUENCE [LARGE SCALE GENOMIC DNA]</scope>
    <source>
        <strain evidence="2 3">3-3</strain>
    </source>
</reference>
<proteinExistence type="predicted"/>
<dbReference type="InterPro" id="IPR046947">
    <property type="entry name" value="LytR-like"/>
</dbReference>
<keyword evidence="3" id="KW-1185">Reference proteome</keyword>
<evidence type="ECO:0000313" key="2">
    <source>
        <dbReference type="EMBL" id="KIC95830.1"/>
    </source>
</evidence>
<comment type="caution">
    <text evidence="2">The sequence shown here is derived from an EMBL/GenBank/DDBJ whole genome shotgun (WGS) entry which is preliminary data.</text>
</comment>
<dbReference type="GO" id="GO:0000156">
    <property type="term" value="F:phosphorelay response regulator activity"/>
    <property type="evidence" value="ECO:0007669"/>
    <property type="project" value="InterPro"/>
</dbReference>
<gene>
    <name evidence="2" type="ORF">OI18_04135</name>
</gene>
<dbReference type="AlphaFoldDB" id="A0A0C1INL1"/>
<dbReference type="InterPro" id="IPR007492">
    <property type="entry name" value="LytTR_DNA-bd_dom"/>
</dbReference>